<evidence type="ECO:0000313" key="1">
    <source>
        <dbReference type="EMBL" id="KAK6803387.1"/>
    </source>
</evidence>
<name>A0AAN8YT12_SOLBU</name>
<dbReference type="Proteomes" id="UP001371456">
    <property type="component" value="Unassembled WGS sequence"/>
</dbReference>
<organism evidence="1 2">
    <name type="scientific">Solanum bulbocastanum</name>
    <name type="common">Wild potato</name>
    <dbReference type="NCBI Taxonomy" id="147425"/>
    <lineage>
        <taxon>Eukaryota</taxon>
        <taxon>Viridiplantae</taxon>
        <taxon>Streptophyta</taxon>
        <taxon>Embryophyta</taxon>
        <taxon>Tracheophyta</taxon>
        <taxon>Spermatophyta</taxon>
        <taxon>Magnoliopsida</taxon>
        <taxon>eudicotyledons</taxon>
        <taxon>Gunneridae</taxon>
        <taxon>Pentapetalae</taxon>
        <taxon>asterids</taxon>
        <taxon>lamiids</taxon>
        <taxon>Solanales</taxon>
        <taxon>Solanaceae</taxon>
        <taxon>Solanoideae</taxon>
        <taxon>Solaneae</taxon>
        <taxon>Solanum</taxon>
    </lineage>
</organism>
<accession>A0AAN8YT12</accession>
<keyword evidence="2" id="KW-1185">Reference proteome</keyword>
<sequence>MESIDNTIALNFTNMSSARVMWEYLRRNYQCSNDVHICQMELSLTVLSQESTNIKEFYYSIILISNEMDTIDDTSNPPTTFNTVLKV</sequence>
<reference evidence="1 2" key="1">
    <citation type="submission" date="2024-02" db="EMBL/GenBank/DDBJ databases">
        <title>de novo genome assembly of Solanum bulbocastanum strain 11H21.</title>
        <authorList>
            <person name="Hosaka A.J."/>
        </authorList>
    </citation>
    <scope>NUCLEOTIDE SEQUENCE [LARGE SCALE GENOMIC DNA]</scope>
    <source>
        <tissue evidence="1">Young leaves</tissue>
    </source>
</reference>
<gene>
    <name evidence="1" type="ORF">RDI58_001171</name>
</gene>
<dbReference type="EMBL" id="JBANQN010000001">
    <property type="protein sequence ID" value="KAK6803387.1"/>
    <property type="molecule type" value="Genomic_DNA"/>
</dbReference>
<dbReference type="AlphaFoldDB" id="A0AAN8YT12"/>
<comment type="caution">
    <text evidence="1">The sequence shown here is derived from an EMBL/GenBank/DDBJ whole genome shotgun (WGS) entry which is preliminary data.</text>
</comment>
<proteinExistence type="predicted"/>
<protein>
    <submittedName>
        <fullName evidence="1">Uncharacterized protein</fullName>
    </submittedName>
</protein>
<evidence type="ECO:0000313" key="2">
    <source>
        <dbReference type="Proteomes" id="UP001371456"/>
    </source>
</evidence>